<dbReference type="PANTHER" id="PTHR32419">
    <property type="entry name" value="GLUTATHIONYL-HYDROQUINONE REDUCTASE"/>
    <property type="match status" value="1"/>
</dbReference>
<dbReference type="RefSeq" id="WP_132194295.1">
    <property type="nucleotide sequence ID" value="NZ_SMKY01000013.1"/>
</dbReference>
<dbReference type="GO" id="GO:0005737">
    <property type="term" value="C:cytoplasm"/>
    <property type="evidence" value="ECO:0007669"/>
    <property type="project" value="TreeGrafter"/>
</dbReference>
<dbReference type="GO" id="GO:0004364">
    <property type="term" value="F:glutathione transferase activity"/>
    <property type="evidence" value="ECO:0007669"/>
    <property type="project" value="InterPro"/>
</dbReference>
<comment type="caution">
    <text evidence="5">The sequence shown here is derived from an EMBL/GenBank/DDBJ whole genome shotgun (WGS) entry which is preliminary data.</text>
</comment>
<dbReference type="PIRSF" id="PIRSF015753">
    <property type="entry name" value="GST"/>
    <property type="match status" value="1"/>
</dbReference>
<evidence type="ECO:0000256" key="1">
    <source>
        <dbReference type="PIRSR" id="PIRSR015753-1"/>
    </source>
</evidence>
<evidence type="ECO:0000313" key="6">
    <source>
        <dbReference type="Proteomes" id="UP000295578"/>
    </source>
</evidence>
<evidence type="ECO:0000256" key="3">
    <source>
        <dbReference type="PIRSR" id="PIRSR015753-3"/>
    </source>
</evidence>
<reference evidence="5 6" key="1">
    <citation type="submission" date="2019-03" db="EMBL/GenBank/DDBJ databases">
        <title>Draft genome sequences of novel Actinobacteria.</title>
        <authorList>
            <person name="Sahin N."/>
            <person name="Ay H."/>
            <person name="Saygin H."/>
        </authorList>
    </citation>
    <scope>NUCLEOTIDE SEQUENCE [LARGE SCALE GENOMIC DNA]</scope>
    <source>
        <strain evidence="5 6">DSM 45941</strain>
    </source>
</reference>
<feature type="active site" description="Proton donor/acceptor" evidence="1">
    <location>
        <position position="172"/>
    </location>
</feature>
<evidence type="ECO:0000313" key="5">
    <source>
        <dbReference type="EMBL" id="TDD89305.1"/>
    </source>
</evidence>
<dbReference type="Proteomes" id="UP000295578">
    <property type="component" value="Unassembled WGS sequence"/>
</dbReference>
<dbReference type="Pfam" id="PF13410">
    <property type="entry name" value="GST_C_2"/>
    <property type="match status" value="1"/>
</dbReference>
<keyword evidence="5" id="KW-0808">Transferase</keyword>
<name>A0A4R5BTA5_9ACTN</name>
<dbReference type="InterPro" id="IPR004045">
    <property type="entry name" value="Glutathione_S-Trfase_N"/>
</dbReference>
<dbReference type="AlphaFoldDB" id="A0A4R5BTA5"/>
<evidence type="ECO:0000259" key="4">
    <source>
        <dbReference type="PROSITE" id="PS50405"/>
    </source>
</evidence>
<organism evidence="5 6">
    <name type="scientific">Actinomadura darangshiensis</name>
    <dbReference type="NCBI Taxonomy" id="705336"/>
    <lineage>
        <taxon>Bacteria</taxon>
        <taxon>Bacillati</taxon>
        <taxon>Actinomycetota</taxon>
        <taxon>Actinomycetes</taxon>
        <taxon>Streptosporangiales</taxon>
        <taxon>Thermomonosporaceae</taxon>
        <taxon>Actinomadura</taxon>
    </lineage>
</organism>
<protein>
    <submittedName>
        <fullName evidence="5">Glutathione S-transferase family protein</fullName>
    </submittedName>
</protein>
<feature type="binding site" evidence="2">
    <location>
        <begin position="106"/>
        <end position="109"/>
    </location>
    <ligand>
        <name>glutathione</name>
        <dbReference type="ChEBI" id="CHEBI:57925"/>
    </ligand>
</feature>
<feature type="binding site" evidence="2">
    <location>
        <position position="78"/>
    </location>
    <ligand>
        <name>glutathione</name>
        <dbReference type="ChEBI" id="CHEBI:57925"/>
    </ligand>
</feature>
<feature type="active site" description="Nucleophile" evidence="1">
    <location>
        <position position="45"/>
    </location>
</feature>
<sequence length="302" mass="34644">MSVQEVEGGRFVRQPNRFTERITADGSGGLPAEPGRYRLFVSYACPWAHRTLIVRRLLGLEDVVGVAVVDPIRDERGWRFPDRDPVTGAVFLSELYLGTDPSFEGRYTVPCIWDTETKRLVTNDFPDITTMLETEFTAHHRPDAPDLYPEALRPEIDELNELVYRTVNNGVYKAGFATSQGAYEEAFDALFGTFDRLEERLSTRRYLFGDEITEADVRLYPTLARFDAVYHSHFKCNLRRLADYGNLWGYARDLYSVPAFGETTNFDHIKRHYYVTQRNINPSGVVPKGPLMDWTAAHDRGR</sequence>
<dbReference type="InterPro" id="IPR016639">
    <property type="entry name" value="GST_Omega/GSH"/>
</dbReference>
<gene>
    <name evidence="5" type="ORF">E1293_05045</name>
</gene>
<dbReference type="InterPro" id="IPR047047">
    <property type="entry name" value="GST_Omega-like_C"/>
</dbReference>
<dbReference type="SFLD" id="SFLDG01206">
    <property type="entry name" value="Xi.1"/>
    <property type="match status" value="1"/>
</dbReference>
<dbReference type="InterPro" id="IPR040079">
    <property type="entry name" value="Glutathione_S-Trfase"/>
</dbReference>
<evidence type="ECO:0000256" key="2">
    <source>
        <dbReference type="PIRSR" id="PIRSR015753-2"/>
    </source>
</evidence>
<dbReference type="InterPro" id="IPR036282">
    <property type="entry name" value="Glutathione-S-Trfase_C_sf"/>
</dbReference>
<dbReference type="SFLD" id="SFLDG01148">
    <property type="entry name" value="Xi_(cytGST)"/>
    <property type="match status" value="1"/>
</dbReference>
<dbReference type="SUPFAM" id="SSF47616">
    <property type="entry name" value="GST C-terminal domain-like"/>
    <property type="match status" value="1"/>
</dbReference>
<dbReference type="Gene3D" id="3.40.30.10">
    <property type="entry name" value="Glutaredoxin"/>
    <property type="match status" value="1"/>
</dbReference>
<dbReference type="CDD" id="cd03190">
    <property type="entry name" value="GST_C_Omega_like"/>
    <property type="match status" value="1"/>
</dbReference>
<keyword evidence="6" id="KW-1185">Reference proteome</keyword>
<dbReference type="InterPro" id="IPR036249">
    <property type="entry name" value="Thioredoxin-like_sf"/>
</dbReference>
<feature type="site" description="Lowers pKa of active site Cys" evidence="3">
    <location>
        <position position="273"/>
    </location>
</feature>
<dbReference type="InterPro" id="IPR010987">
    <property type="entry name" value="Glutathione-S-Trfase_C-like"/>
</dbReference>
<dbReference type="OrthoDB" id="9769158at2"/>
<feature type="domain" description="GST C-terminal" evidence="4">
    <location>
        <begin position="149"/>
        <end position="283"/>
    </location>
</feature>
<accession>A0A4R5BTA5</accession>
<dbReference type="EMBL" id="SMKY01000013">
    <property type="protein sequence ID" value="TDD89305.1"/>
    <property type="molecule type" value="Genomic_DNA"/>
</dbReference>
<proteinExistence type="predicted"/>
<dbReference type="PROSITE" id="PS50405">
    <property type="entry name" value="GST_CTER"/>
    <property type="match status" value="1"/>
</dbReference>
<dbReference type="SUPFAM" id="SSF52833">
    <property type="entry name" value="Thioredoxin-like"/>
    <property type="match status" value="1"/>
</dbReference>
<dbReference type="SFLD" id="SFLDS00019">
    <property type="entry name" value="Glutathione_Transferase_(cytos"/>
    <property type="match status" value="1"/>
</dbReference>
<dbReference type="Pfam" id="PF13409">
    <property type="entry name" value="GST_N_2"/>
    <property type="match status" value="1"/>
</dbReference>
<dbReference type="Gene3D" id="1.20.1050.10">
    <property type="match status" value="1"/>
</dbReference>
<feature type="site" description="Lowers pKa of active site Cys" evidence="3">
    <location>
        <position position="230"/>
    </location>
</feature>
<dbReference type="PANTHER" id="PTHR32419:SF6">
    <property type="entry name" value="GLUTATHIONE S-TRANSFERASE OMEGA-LIKE 1-RELATED"/>
    <property type="match status" value="1"/>
</dbReference>